<organism evidence="25 26">
    <name type="scientific">Candidatus Shapirobacteria bacterium CG06_land_8_20_14_3_00_40_12</name>
    <dbReference type="NCBI Taxonomy" id="1974881"/>
    <lineage>
        <taxon>Bacteria</taxon>
        <taxon>Candidatus Shapironibacteriota</taxon>
    </lineage>
</organism>
<evidence type="ECO:0000313" key="25">
    <source>
        <dbReference type="EMBL" id="PIU73394.1"/>
    </source>
</evidence>
<comment type="pathway">
    <text evidence="4 19">Cell wall biogenesis; peptidoglycan biosynthesis.</text>
</comment>
<dbReference type="EC" id="6.3.2.4" evidence="6 19"/>
<evidence type="ECO:0000256" key="16">
    <source>
        <dbReference type="ARBA" id="ARBA00023316"/>
    </source>
</evidence>
<evidence type="ECO:0000256" key="6">
    <source>
        <dbReference type="ARBA" id="ARBA00012216"/>
    </source>
</evidence>
<evidence type="ECO:0000256" key="4">
    <source>
        <dbReference type="ARBA" id="ARBA00004752"/>
    </source>
</evidence>
<evidence type="ECO:0000256" key="5">
    <source>
        <dbReference type="ARBA" id="ARBA00010871"/>
    </source>
</evidence>
<dbReference type="Gene3D" id="3.30.1490.20">
    <property type="entry name" value="ATP-grasp fold, A domain"/>
    <property type="match status" value="1"/>
</dbReference>
<evidence type="ECO:0000256" key="15">
    <source>
        <dbReference type="ARBA" id="ARBA00023211"/>
    </source>
</evidence>
<dbReference type="Gene3D" id="3.30.470.20">
    <property type="entry name" value="ATP-grasp fold, B domain"/>
    <property type="match status" value="1"/>
</dbReference>
<comment type="cofactor">
    <cofactor evidence="1">
        <name>Mn(2+)</name>
        <dbReference type="ChEBI" id="CHEBI:29035"/>
    </cofactor>
</comment>
<keyword evidence="8 19" id="KW-0436">Ligase</keyword>
<dbReference type="GO" id="GO:0008360">
    <property type="term" value="P:regulation of cell shape"/>
    <property type="evidence" value="ECO:0007669"/>
    <property type="project" value="UniProtKB-KW"/>
</dbReference>
<dbReference type="GO" id="GO:0005524">
    <property type="term" value="F:ATP binding"/>
    <property type="evidence" value="ECO:0007669"/>
    <property type="project" value="UniProtKB-UniRule"/>
</dbReference>
<dbReference type="Gene3D" id="3.40.50.20">
    <property type="match status" value="1"/>
</dbReference>
<comment type="function">
    <text evidence="2 19">Cell wall formation.</text>
</comment>
<dbReference type="Pfam" id="PF07478">
    <property type="entry name" value="Dala_Dala_lig_C"/>
    <property type="match status" value="1"/>
</dbReference>
<evidence type="ECO:0000256" key="23">
    <source>
        <dbReference type="PROSITE-ProRule" id="PRU00409"/>
    </source>
</evidence>
<feature type="binding site" evidence="22">
    <location>
        <position position="325"/>
    </location>
    <ligand>
        <name>Mg(2+)</name>
        <dbReference type="ChEBI" id="CHEBI:18420"/>
        <label>2</label>
    </ligand>
</feature>
<keyword evidence="12 22" id="KW-0460">Magnesium</keyword>
<proteinExistence type="inferred from homology"/>
<keyword evidence="9 22" id="KW-0479">Metal-binding</keyword>
<dbReference type="GO" id="GO:0005829">
    <property type="term" value="C:cytosol"/>
    <property type="evidence" value="ECO:0007669"/>
    <property type="project" value="TreeGrafter"/>
</dbReference>
<comment type="similarity">
    <text evidence="5 19">Belongs to the D-alanine--D-alanine ligase family.</text>
</comment>
<dbReference type="AlphaFoldDB" id="A0A2M7AS02"/>
<comment type="cofactor">
    <cofactor evidence="22">
        <name>Mg(2+)</name>
        <dbReference type="ChEBI" id="CHEBI:18420"/>
    </cofactor>
    <cofactor evidence="22">
        <name>Mn(2+)</name>
        <dbReference type="ChEBI" id="CHEBI:29035"/>
    </cofactor>
    <text evidence="22">Binds 2 magnesium or manganese ions per subunit.</text>
</comment>
<evidence type="ECO:0000313" key="26">
    <source>
        <dbReference type="Proteomes" id="UP000231407"/>
    </source>
</evidence>
<evidence type="ECO:0000256" key="13">
    <source>
        <dbReference type="ARBA" id="ARBA00022960"/>
    </source>
</evidence>
<evidence type="ECO:0000256" key="20">
    <source>
        <dbReference type="PIRSR" id="PIRSR039102-1"/>
    </source>
</evidence>
<feature type="binding site" evidence="22">
    <location>
        <position position="325"/>
    </location>
    <ligand>
        <name>Mg(2+)</name>
        <dbReference type="ChEBI" id="CHEBI:18420"/>
        <label>1</label>
    </ligand>
</feature>
<feature type="active site" evidence="20">
    <location>
        <position position="15"/>
    </location>
</feature>
<dbReference type="HAMAP" id="MF_00047">
    <property type="entry name" value="Dala_Dala_lig"/>
    <property type="match status" value="1"/>
</dbReference>
<dbReference type="PANTHER" id="PTHR23132">
    <property type="entry name" value="D-ALANINE--D-ALANINE LIGASE"/>
    <property type="match status" value="1"/>
</dbReference>
<feature type="binding site" evidence="21">
    <location>
        <begin position="223"/>
        <end position="231"/>
    </location>
    <ligand>
        <name>ATP</name>
        <dbReference type="ChEBI" id="CHEBI:30616"/>
    </ligand>
</feature>
<evidence type="ECO:0000256" key="1">
    <source>
        <dbReference type="ARBA" id="ARBA00001936"/>
    </source>
</evidence>
<gene>
    <name evidence="19" type="primary">ddl</name>
    <name evidence="25" type="ORF">COS78_02605</name>
</gene>
<dbReference type="Proteomes" id="UP000231407">
    <property type="component" value="Unassembled WGS sequence"/>
</dbReference>
<evidence type="ECO:0000256" key="9">
    <source>
        <dbReference type="ARBA" id="ARBA00022723"/>
    </source>
</evidence>
<evidence type="ECO:0000256" key="17">
    <source>
        <dbReference type="ARBA" id="ARBA00047614"/>
    </source>
</evidence>
<dbReference type="InterPro" id="IPR011095">
    <property type="entry name" value="Dala_Dala_lig_C"/>
</dbReference>
<evidence type="ECO:0000256" key="2">
    <source>
        <dbReference type="ARBA" id="ARBA00003921"/>
    </source>
</evidence>
<dbReference type="FunFam" id="3.30.1490.20:FF:000007">
    <property type="entry name" value="D-alanine--D-alanine ligase"/>
    <property type="match status" value="1"/>
</dbReference>
<dbReference type="UniPathway" id="UPA00219"/>
<keyword evidence="16 19" id="KW-0961">Cell wall biogenesis/degradation</keyword>
<keyword evidence="7 19" id="KW-0963">Cytoplasm</keyword>
<dbReference type="Pfam" id="PF01820">
    <property type="entry name" value="Dala_Dala_lig_N"/>
    <property type="match status" value="1"/>
</dbReference>
<feature type="binding site" evidence="21">
    <location>
        <begin position="185"/>
        <end position="187"/>
    </location>
    <ligand>
        <name>ATP</name>
        <dbReference type="ChEBI" id="CHEBI:30616"/>
    </ligand>
</feature>
<evidence type="ECO:0000256" key="10">
    <source>
        <dbReference type="ARBA" id="ARBA00022741"/>
    </source>
</evidence>
<keyword evidence="11 23" id="KW-0067">ATP-binding</keyword>
<sequence>MKTRVAVVFGSRSVEHEVSVVTAAQVFSSINKNKYEVIPVYIDKEGKWWSGSKLADLKSFKNLQLKSELGLRQYRLSGIWGEKKLVSVDGWPKKEIIFDIAFLAIHGTFGEDGTIQGMLEMLNIPYTGSGVTASAVGMDKVIQKALFEKEGISVVKYVWFNKSEWENNKKEKIKEVEEKLGYPAFVKPANLGSSVGINVAKNRKELEWAVSVAMEFDRKILVEEGKLGIDEINVSVMGNEKIEVSICEQPIKGNKLLTYEDKYLKGGKIKGMASLSRLVPAPISIKLKEMIQEMALKGFRAVGAGGLARIDFLVDIKEGKVWLNEINTLPGSLSFYLWEKSGYPFSRLIDRLVELGIERWQLRQKIQFSFDSKLLQK</sequence>
<dbReference type="InterPro" id="IPR016185">
    <property type="entry name" value="PreATP-grasp_dom_sf"/>
</dbReference>
<keyword evidence="13 19" id="KW-0133">Cell shape</keyword>
<dbReference type="InterPro" id="IPR011127">
    <property type="entry name" value="Dala_Dala_lig_N"/>
</dbReference>
<evidence type="ECO:0000259" key="24">
    <source>
        <dbReference type="PROSITE" id="PS50975"/>
    </source>
</evidence>
<evidence type="ECO:0000256" key="12">
    <source>
        <dbReference type="ARBA" id="ARBA00022842"/>
    </source>
</evidence>
<dbReference type="InterPro" id="IPR005905">
    <property type="entry name" value="D_ala_D_ala"/>
</dbReference>
<dbReference type="NCBIfam" id="NF002528">
    <property type="entry name" value="PRK01966.1-4"/>
    <property type="match status" value="1"/>
</dbReference>
<evidence type="ECO:0000256" key="22">
    <source>
        <dbReference type="PIRSR" id="PIRSR039102-3"/>
    </source>
</evidence>
<keyword evidence="14 19" id="KW-0573">Peptidoglycan synthesis</keyword>
<dbReference type="InterPro" id="IPR011761">
    <property type="entry name" value="ATP-grasp"/>
</dbReference>
<dbReference type="GO" id="GO:0009252">
    <property type="term" value="P:peptidoglycan biosynthetic process"/>
    <property type="evidence" value="ECO:0007669"/>
    <property type="project" value="UniProtKB-UniRule"/>
</dbReference>
<evidence type="ECO:0000256" key="8">
    <source>
        <dbReference type="ARBA" id="ARBA00022598"/>
    </source>
</evidence>
<dbReference type="SUPFAM" id="SSF56059">
    <property type="entry name" value="Glutathione synthetase ATP-binding domain-like"/>
    <property type="match status" value="1"/>
</dbReference>
<dbReference type="PROSITE" id="PS00843">
    <property type="entry name" value="DALA_DALA_LIGASE_1"/>
    <property type="match status" value="1"/>
</dbReference>
<reference evidence="26" key="1">
    <citation type="submission" date="2017-09" db="EMBL/GenBank/DDBJ databases">
        <title>Depth-based differentiation of microbial function through sediment-hosted aquifers and enrichment of novel symbionts in the deep terrestrial subsurface.</title>
        <authorList>
            <person name="Probst A.J."/>
            <person name="Ladd B."/>
            <person name="Jarett J.K."/>
            <person name="Geller-Mcgrath D.E."/>
            <person name="Sieber C.M.K."/>
            <person name="Emerson J.B."/>
            <person name="Anantharaman K."/>
            <person name="Thomas B.C."/>
            <person name="Malmstrom R."/>
            <person name="Stieglmeier M."/>
            <person name="Klingl A."/>
            <person name="Woyke T."/>
            <person name="Ryan C.M."/>
            <person name="Banfield J.F."/>
        </authorList>
    </citation>
    <scope>NUCLEOTIDE SEQUENCE [LARGE SCALE GENOMIC DNA]</scope>
</reference>
<dbReference type="PANTHER" id="PTHR23132:SF25">
    <property type="entry name" value="D-ALANINE--D-ALANINE LIGASE A"/>
    <property type="match status" value="1"/>
</dbReference>
<evidence type="ECO:0000256" key="21">
    <source>
        <dbReference type="PIRSR" id="PIRSR039102-2"/>
    </source>
</evidence>
<evidence type="ECO:0000256" key="14">
    <source>
        <dbReference type="ARBA" id="ARBA00022984"/>
    </source>
</evidence>
<protein>
    <recommendedName>
        <fullName evidence="6 19">D-alanine--D-alanine ligase</fullName>
        <ecNumber evidence="6 19">6.3.2.4</ecNumber>
    </recommendedName>
    <alternativeName>
        <fullName evidence="19">D-Ala-D-Ala ligase</fullName>
    </alternativeName>
    <alternativeName>
        <fullName evidence="19">D-alanylalanine synthetase</fullName>
    </alternativeName>
</protein>
<dbReference type="GO" id="GO:0008716">
    <property type="term" value="F:D-alanine-D-alanine ligase activity"/>
    <property type="evidence" value="ECO:0007669"/>
    <property type="project" value="UniProtKB-UniRule"/>
</dbReference>
<feature type="binding site" evidence="21">
    <location>
        <begin position="193"/>
        <end position="194"/>
    </location>
    <ligand>
        <name>ATP</name>
        <dbReference type="ChEBI" id="CHEBI:30616"/>
    </ligand>
</feature>
<feature type="binding site" evidence="22">
    <location>
        <position position="311"/>
    </location>
    <ligand>
        <name>Mg(2+)</name>
        <dbReference type="ChEBI" id="CHEBI:18420"/>
        <label>1</label>
    </ligand>
</feature>
<dbReference type="InterPro" id="IPR000291">
    <property type="entry name" value="D-Ala_lig_Van_CS"/>
</dbReference>
<comment type="catalytic activity">
    <reaction evidence="17 19">
        <text>2 D-alanine + ATP = D-alanyl-D-alanine + ADP + phosphate + H(+)</text>
        <dbReference type="Rhea" id="RHEA:11224"/>
        <dbReference type="ChEBI" id="CHEBI:15378"/>
        <dbReference type="ChEBI" id="CHEBI:30616"/>
        <dbReference type="ChEBI" id="CHEBI:43474"/>
        <dbReference type="ChEBI" id="CHEBI:57416"/>
        <dbReference type="ChEBI" id="CHEBI:57822"/>
        <dbReference type="ChEBI" id="CHEBI:456216"/>
        <dbReference type="EC" id="6.3.2.4"/>
    </reaction>
</comment>
<evidence type="ECO:0000256" key="11">
    <source>
        <dbReference type="ARBA" id="ARBA00022840"/>
    </source>
</evidence>
<feature type="active site" evidence="20">
    <location>
        <position position="332"/>
    </location>
</feature>
<feature type="active site" evidence="20">
    <location>
        <position position="193"/>
    </location>
</feature>
<evidence type="ECO:0000256" key="18">
    <source>
        <dbReference type="ARBA" id="ARBA00060592"/>
    </source>
</evidence>
<feature type="binding site" evidence="21">
    <location>
        <begin position="324"/>
        <end position="325"/>
    </location>
    <ligand>
        <name>ATP</name>
        <dbReference type="ChEBI" id="CHEBI:30616"/>
    </ligand>
</feature>
<dbReference type="PROSITE" id="PS00844">
    <property type="entry name" value="DALA_DALA_LIGASE_2"/>
    <property type="match status" value="1"/>
</dbReference>
<evidence type="ECO:0000256" key="7">
    <source>
        <dbReference type="ARBA" id="ARBA00022490"/>
    </source>
</evidence>
<keyword evidence="15 22" id="KW-0464">Manganese</keyword>
<dbReference type="EMBL" id="PEWA01000031">
    <property type="protein sequence ID" value="PIU73394.1"/>
    <property type="molecule type" value="Genomic_DNA"/>
</dbReference>
<comment type="subcellular location">
    <subcellularLocation>
        <location evidence="3 19">Cytoplasm</location>
    </subcellularLocation>
</comment>
<comment type="pathway">
    <text evidence="18">Glycan biosynthesis.</text>
</comment>
<name>A0A2M7AS02_9BACT</name>
<feature type="binding site" evidence="22">
    <location>
        <position position="327"/>
    </location>
    <ligand>
        <name>Mg(2+)</name>
        <dbReference type="ChEBI" id="CHEBI:18420"/>
        <label>2</label>
    </ligand>
</feature>
<keyword evidence="10 21" id="KW-0547">Nucleotide-binding</keyword>
<dbReference type="NCBIfam" id="TIGR01205">
    <property type="entry name" value="D_ala_D_alaTIGR"/>
    <property type="match status" value="1"/>
</dbReference>
<dbReference type="GO" id="GO:0046872">
    <property type="term" value="F:metal ion binding"/>
    <property type="evidence" value="ECO:0007669"/>
    <property type="project" value="UniProtKB-KW"/>
</dbReference>
<evidence type="ECO:0000256" key="19">
    <source>
        <dbReference type="HAMAP-Rule" id="MF_00047"/>
    </source>
</evidence>
<feature type="binding site" evidence="21">
    <location>
        <position position="140"/>
    </location>
    <ligand>
        <name>ATP</name>
        <dbReference type="ChEBI" id="CHEBI:30616"/>
    </ligand>
</feature>
<dbReference type="GO" id="GO:0071555">
    <property type="term" value="P:cell wall organization"/>
    <property type="evidence" value="ECO:0007669"/>
    <property type="project" value="UniProtKB-KW"/>
</dbReference>
<dbReference type="PIRSF" id="PIRSF039102">
    <property type="entry name" value="Ddl/VanB"/>
    <property type="match status" value="1"/>
</dbReference>
<dbReference type="InterPro" id="IPR013815">
    <property type="entry name" value="ATP_grasp_subdomain_1"/>
</dbReference>
<feature type="domain" description="ATP-grasp" evidence="24">
    <location>
        <begin position="144"/>
        <end position="354"/>
    </location>
</feature>
<accession>A0A2M7AS02</accession>
<dbReference type="PROSITE" id="PS50975">
    <property type="entry name" value="ATP_GRASP"/>
    <property type="match status" value="1"/>
</dbReference>
<evidence type="ECO:0000256" key="3">
    <source>
        <dbReference type="ARBA" id="ARBA00004496"/>
    </source>
</evidence>
<comment type="caution">
    <text evidence="25">The sequence shown here is derived from an EMBL/GenBank/DDBJ whole genome shotgun (WGS) entry which is preliminary data.</text>
</comment>
<dbReference type="SUPFAM" id="SSF52440">
    <property type="entry name" value="PreATP-grasp domain"/>
    <property type="match status" value="1"/>
</dbReference>